<feature type="domain" description="MYND-type" evidence="9">
    <location>
        <begin position="208"/>
        <end position="233"/>
    </location>
</feature>
<comment type="caution">
    <text evidence="10">The sequence shown here is derived from an EMBL/GenBank/DDBJ whole genome shotgun (WGS) entry which is preliminary data.</text>
</comment>
<keyword evidence="3" id="KW-0862">Zinc</keyword>
<evidence type="ECO:0000313" key="10">
    <source>
        <dbReference type="EMBL" id="KAK2183307.1"/>
    </source>
</evidence>
<dbReference type="SUPFAM" id="SSF144232">
    <property type="entry name" value="HIT/MYND zinc finger-like"/>
    <property type="match status" value="1"/>
</dbReference>
<evidence type="ECO:0000313" key="11">
    <source>
        <dbReference type="Proteomes" id="UP001209878"/>
    </source>
</evidence>
<dbReference type="CDD" id="cd00590">
    <property type="entry name" value="RRM_SF"/>
    <property type="match status" value="1"/>
</dbReference>
<dbReference type="Gene3D" id="3.30.70.330">
    <property type="match status" value="1"/>
</dbReference>
<dbReference type="Pfam" id="PF00076">
    <property type="entry name" value="RRM_1"/>
    <property type="match status" value="1"/>
</dbReference>
<keyword evidence="2 4" id="KW-0863">Zinc-finger</keyword>
<dbReference type="SUPFAM" id="SSF54928">
    <property type="entry name" value="RNA-binding domain, RBD"/>
    <property type="match status" value="1"/>
</dbReference>
<dbReference type="Pfam" id="PF01753">
    <property type="entry name" value="zf-MYND"/>
    <property type="match status" value="1"/>
</dbReference>
<dbReference type="PANTHER" id="PTHR22948:SF29">
    <property type="entry name" value="FI02030P-RELATED"/>
    <property type="match status" value="1"/>
</dbReference>
<accession>A0AAD9NUI3</accession>
<feature type="domain" description="Tudor" evidence="8">
    <location>
        <begin position="275"/>
        <end position="334"/>
    </location>
</feature>
<dbReference type="PROSITE" id="PS50304">
    <property type="entry name" value="TUDOR"/>
    <property type="match status" value="1"/>
</dbReference>
<dbReference type="Proteomes" id="UP001209878">
    <property type="component" value="Unassembled WGS sequence"/>
</dbReference>
<organism evidence="10 11">
    <name type="scientific">Ridgeia piscesae</name>
    <name type="common">Tubeworm</name>
    <dbReference type="NCBI Taxonomy" id="27915"/>
    <lineage>
        <taxon>Eukaryota</taxon>
        <taxon>Metazoa</taxon>
        <taxon>Spiralia</taxon>
        <taxon>Lophotrochozoa</taxon>
        <taxon>Annelida</taxon>
        <taxon>Polychaeta</taxon>
        <taxon>Sedentaria</taxon>
        <taxon>Canalipalpata</taxon>
        <taxon>Sabellida</taxon>
        <taxon>Siboglinidae</taxon>
        <taxon>Ridgeia</taxon>
    </lineage>
</organism>
<dbReference type="InterPro" id="IPR012677">
    <property type="entry name" value="Nucleotide-bd_a/b_plait_sf"/>
</dbReference>
<dbReference type="InterPro" id="IPR000504">
    <property type="entry name" value="RRM_dom"/>
</dbReference>
<dbReference type="SMART" id="SM00333">
    <property type="entry name" value="TUDOR"/>
    <property type="match status" value="1"/>
</dbReference>
<evidence type="ECO:0008006" key="12">
    <source>
        <dbReference type="Google" id="ProtNLM"/>
    </source>
</evidence>
<dbReference type="PROSITE" id="PS50865">
    <property type="entry name" value="ZF_MYND_2"/>
    <property type="match status" value="1"/>
</dbReference>
<feature type="domain" description="RRM" evidence="7">
    <location>
        <begin position="48"/>
        <end position="110"/>
    </location>
</feature>
<dbReference type="Gene3D" id="6.10.140.2220">
    <property type="match status" value="1"/>
</dbReference>
<dbReference type="InterPro" id="IPR050621">
    <property type="entry name" value="Tudor_domain_containing"/>
</dbReference>
<keyword evidence="11" id="KW-1185">Reference proteome</keyword>
<feature type="region of interest" description="Disordered" evidence="6">
    <location>
        <begin position="401"/>
        <end position="440"/>
    </location>
</feature>
<evidence type="ECO:0000256" key="6">
    <source>
        <dbReference type="SAM" id="MobiDB-lite"/>
    </source>
</evidence>
<dbReference type="SMART" id="SM00360">
    <property type="entry name" value="RRM"/>
    <property type="match status" value="1"/>
</dbReference>
<dbReference type="PANTHER" id="PTHR22948">
    <property type="entry name" value="TUDOR DOMAIN CONTAINING PROTEIN"/>
    <property type="match status" value="1"/>
</dbReference>
<evidence type="ECO:0000256" key="3">
    <source>
        <dbReference type="ARBA" id="ARBA00022833"/>
    </source>
</evidence>
<feature type="compositionally biased region" description="Low complexity" evidence="6">
    <location>
        <begin position="150"/>
        <end position="163"/>
    </location>
</feature>
<evidence type="ECO:0000259" key="7">
    <source>
        <dbReference type="PROSITE" id="PS50102"/>
    </source>
</evidence>
<dbReference type="PROSITE" id="PS50102">
    <property type="entry name" value="RRM"/>
    <property type="match status" value="1"/>
</dbReference>
<keyword evidence="5" id="KW-0694">RNA-binding</keyword>
<dbReference type="InterPro" id="IPR035979">
    <property type="entry name" value="RBD_domain_sf"/>
</dbReference>
<dbReference type="SUPFAM" id="SSF63748">
    <property type="entry name" value="Tudor/PWWP/MBT"/>
    <property type="match status" value="1"/>
</dbReference>
<dbReference type="GO" id="GO:0003723">
    <property type="term" value="F:RNA binding"/>
    <property type="evidence" value="ECO:0007669"/>
    <property type="project" value="UniProtKB-UniRule"/>
</dbReference>
<dbReference type="AlphaFoldDB" id="A0AAD9NUI3"/>
<name>A0AAD9NUI3_RIDPI</name>
<evidence type="ECO:0000256" key="4">
    <source>
        <dbReference type="PROSITE-ProRule" id="PRU00134"/>
    </source>
</evidence>
<proteinExistence type="predicted"/>
<keyword evidence="1" id="KW-0479">Metal-binding</keyword>
<reference evidence="10" key="1">
    <citation type="journal article" date="2023" name="Mol. Biol. Evol.">
        <title>Third-Generation Sequencing Reveals the Adaptive Role of the Epigenome in Three Deep-Sea Polychaetes.</title>
        <authorList>
            <person name="Perez M."/>
            <person name="Aroh O."/>
            <person name="Sun Y."/>
            <person name="Lan Y."/>
            <person name="Juniper S.K."/>
            <person name="Young C.R."/>
            <person name="Angers B."/>
            <person name="Qian P.Y."/>
        </authorList>
    </citation>
    <scope>NUCLEOTIDE SEQUENCE</scope>
    <source>
        <strain evidence="10">R07B-5</strain>
    </source>
</reference>
<dbReference type="InterPro" id="IPR002893">
    <property type="entry name" value="Znf_MYND"/>
</dbReference>
<dbReference type="InterPro" id="IPR002999">
    <property type="entry name" value="Tudor"/>
</dbReference>
<dbReference type="GO" id="GO:0008270">
    <property type="term" value="F:zinc ion binding"/>
    <property type="evidence" value="ECO:0007669"/>
    <property type="project" value="UniProtKB-KW"/>
</dbReference>
<evidence type="ECO:0000256" key="1">
    <source>
        <dbReference type="ARBA" id="ARBA00022723"/>
    </source>
</evidence>
<evidence type="ECO:0000259" key="9">
    <source>
        <dbReference type="PROSITE" id="PS50865"/>
    </source>
</evidence>
<dbReference type="EMBL" id="JAODUO010000316">
    <property type="protein sequence ID" value="KAK2183307.1"/>
    <property type="molecule type" value="Genomic_DNA"/>
</dbReference>
<evidence type="ECO:0000256" key="2">
    <source>
        <dbReference type="ARBA" id="ARBA00022771"/>
    </source>
</evidence>
<sequence>MLEDYESDFNSYDSGPGRDLPVNRQRPRRPEIGAGDMSANRPKTEDYIELYITGIPNEMNDEGLSNLFSQAGKVMFVKFKTQDEAAAAIAKLNNFTIQGKYRLRVSVALSRDEKAERKKKQMEFENCLSGASPGDNNSAHAPVPSCRMNTTPSAGSTGGAALATGGGKRASVSPGNLLSKASSQFTPSPAVGRGSMLHTPSPGGIFHCSQCKETVYCGRVCQKIDWPRHQLLCIKRSRETLPLGTYTLVVVMDVVGPNNFCVVKDSMTPELQALKDDMNLVCAARFRDDGEWYRVHVNRICLDATLDVTYVDFGNHESAICCSLGVVPPLDPQEIENFNKLSSVMISTDKKYMCQPLEVTASAAIARVQLRTLGANKDIADFFVRQSMGVSTSFVSSPNSVLPRTVAPPSSRPADQRSVIPKPGQFVPKKSTPVTTIPSPMSTLSLIPNASQSLPPEGKTALRVRVLEVVSPEHFLVHFLEGVNELEKLPALHRSMTEHYGAMPPNTVFK</sequence>
<feature type="compositionally biased region" description="Polar residues" evidence="6">
    <location>
        <begin position="173"/>
        <end position="187"/>
    </location>
</feature>
<dbReference type="Pfam" id="PF00567">
    <property type="entry name" value="TUDOR"/>
    <property type="match status" value="1"/>
</dbReference>
<evidence type="ECO:0000256" key="5">
    <source>
        <dbReference type="PROSITE-ProRule" id="PRU00176"/>
    </source>
</evidence>
<feature type="region of interest" description="Disordered" evidence="6">
    <location>
        <begin position="127"/>
        <end position="196"/>
    </location>
</feature>
<protein>
    <recommendedName>
        <fullName evidence="12">MYND-type domain-containing protein</fullName>
    </recommendedName>
</protein>
<dbReference type="Gene3D" id="2.30.30.140">
    <property type="match status" value="1"/>
</dbReference>
<gene>
    <name evidence="10" type="ORF">NP493_317g02100</name>
</gene>
<feature type="region of interest" description="Disordered" evidence="6">
    <location>
        <begin position="1"/>
        <end position="40"/>
    </location>
</feature>
<evidence type="ECO:0000259" key="8">
    <source>
        <dbReference type="PROSITE" id="PS50304"/>
    </source>
</evidence>